<protein>
    <recommendedName>
        <fullName evidence="3">Cell division topological specificity factor</fullName>
    </recommendedName>
</protein>
<dbReference type="Pfam" id="PF03776">
    <property type="entry name" value="MinE"/>
    <property type="match status" value="1"/>
</dbReference>
<name>A0AAU7PUQ5_9FIRM</name>
<dbReference type="InterPro" id="IPR005527">
    <property type="entry name" value="MinE"/>
</dbReference>
<evidence type="ECO:0000256" key="2">
    <source>
        <dbReference type="ARBA" id="ARBA00025265"/>
    </source>
</evidence>
<dbReference type="HAMAP" id="MF_00262">
    <property type="entry name" value="MinE"/>
    <property type="match status" value="1"/>
</dbReference>
<comment type="function">
    <text evidence="2 3">Prevents the cell division inhibition by proteins MinC and MinD at internal division sites while permitting inhibition at polar sites. This ensures cell division at the proper site by restricting the formation of a division septum at the midpoint of the long axis of the cell.</text>
</comment>
<keyword evidence="3 4" id="KW-0132">Cell division</keyword>
<dbReference type="SUPFAM" id="SSF55229">
    <property type="entry name" value="Cell division protein MinE topological specificity domain"/>
    <property type="match status" value="1"/>
</dbReference>
<dbReference type="InterPro" id="IPR036707">
    <property type="entry name" value="MinE_sf"/>
</dbReference>
<sequence length="92" mass="10774">MRLFPVFSKKNSGEIARNRLKLLLVADKADCSPEIMQMIKDDMVRVVSRYMDIDSDRIEIQMKKLKQPDCERFIPVLYANIPIRDVPDKGIY</sequence>
<dbReference type="RefSeq" id="WP_349948130.1">
    <property type="nucleotide sequence ID" value="NZ_CP157940.1"/>
</dbReference>
<reference evidence="4" key="1">
    <citation type="submission" date="2024-06" db="EMBL/GenBank/DDBJ databases">
        <title>Lacrimispora cavernae sp. nov., a novel anaerobe isolated from bat guano pile inside a cave.</title>
        <authorList>
            <person name="Miller S.L."/>
            <person name="Lu N."/>
            <person name="King J."/>
            <person name="Sankaranarayanan K."/>
            <person name="Lawson P.A."/>
        </authorList>
    </citation>
    <scope>NUCLEOTIDE SEQUENCE</scope>
    <source>
        <strain evidence="4">BS-2</strain>
    </source>
</reference>
<dbReference type="GO" id="GO:0051301">
    <property type="term" value="P:cell division"/>
    <property type="evidence" value="ECO:0007669"/>
    <property type="project" value="UniProtKB-KW"/>
</dbReference>
<proteinExistence type="inferred from homology"/>
<keyword evidence="3" id="KW-0131">Cell cycle</keyword>
<evidence type="ECO:0000256" key="3">
    <source>
        <dbReference type="HAMAP-Rule" id="MF_00262"/>
    </source>
</evidence>
<accession>A0AAU7PUQ5</accession>
<dbReference type="AlphaFoldDB" id="A0AAU7PUQ5"/>
<comment type="similarity">
    <text evidence="1 3">Belongs to the MinE family.</text>
</comment>
<dbReference type="Gene3D" id="3.30.1070.10">
    <property type="entry name" value="Cell division topological specificity factor MinE"/>
    <property type="match status" value="1"/>
</dbReference>
<gene>
    <name evidence="3 4" type="primary">minE</name>
    <name evidence="4" type="ORF">ABFV83_06645</name>
</gene>
<dbReference type="NCBIfam" id="TIGR01215">
    <property type="entry name" value="minE"/>
    <property type="match status" value="1"/>
</dbReference>
<dbReference type="EMBL" id="CP157940">
    <property type="protein sequence ID" value="XBS55461.1"/>
    <property type="molecule type" value="Genomic_DNA"/>
</dbReference>
<dbReference type="GO" id="GO:0032955">
    <property type="term" value="P:regulation of division septum assembly"/>
    <property type="evidence" value="ECO:0007669"/>
    <property type="project" value="InterPro"/>
</dbReference>
<evidence type="ECO:0000313" key="4">
    <source>
        <dbReference type="EMBL" id="XBS55461.1"/>
    </source>
</evidence>
<evidence type="ECO:0000256" key="1">
    <source>
        <dbReference type="ARBA" id="ARBA00008168"/>
    </source>
</evidence>
<organism evidence="4">
    <name type="scientific">Lacrimispora sp. BS-2</name>
    <dbReference type="NCBI Taxonomy" id="3151850"/>
    <lineage>
        <taxon>Bacteria</taxon>
        <taxon>Bacillati</taxon>
        <taxon>Bacillota</taxon>
        <taxon>Clostridia</taxon>
        <taxon>Lachnospirales</taxon>
        <taxon>Lachnospiraceae</taxon>
        <taxon>Lacrimispora</taxon>
    </lineage>
</organism>